<evidence type="ECO:0000313" key="3">
    <source>
        <dbReference type="Proteomes" id="UP000292209"/>
    </source>
</evidence>
<keyword evidence="1" id="KW-0732">Signal</keyword>
<evidence type="ECO:0000256" key="1">
    <source>
        <dbReference type="SAM" id="SignalP"/>
    </source>
</evidence>
<protein>
    <recommendedName>
        <fullName evidence="4">Outer membrane protein with beta-barrel domain</fullName>
    </recommendedName>
</protein>
<organism evidence="2 3">
    <name type="scientific">Cecembia calidifontis</name>
    <dbReference type="NCBI Taxonomy" id="1187080"/>
    <lineage>
        <taxon>Bacteria</taxon>
        <taxon>Pseudomonadati</taxon>
        <taxon>Bacteroidota</taxon>
        <taxon>Cytophagia</taxon>
        <taxon>Cytophagales</taxon>
        <taxon>Cyclobacteriaceae</taxon>
        <taxon>Cecembia</taxon>
    </lineage>
</organism>
<name>A0A4Q7PAF3_9BACT</name>
<keyword evidence="3" id="KW-1185">Reference proteome</keyword>
<comment type="caution">
    <text evidence="2">The sequence shown here is derived from an EMBL/GenBank/DDBJ whole genome shotgun (WGS) entry which is preliminary data.</text>
</comment>
<sequence>MKKTFVLVLTVFFCCSYSSFAQRSMARADKLGIGIGPSFLYGDNTGVMSDFKFKILPTASLDFTKYIDTHWDVRGTLGWQRIGSGDFYSENLKRNISEAGYPFAFNGSMIFADVMPTYIINPDRRGFLPSLVKVYGGAGLGVFHSIRKDETRIYAGDTFTTEISNASNTGIYFPVRVGAFIEVPELNGEIGLEGAMLISPFANMEGNSKQQKRIKSDIAVQLQVFYRLYLW</sequence>
<feature type="chain" id="PRO_5020528678" description="Outer membrane protein with beta-barrel domain" evidence="1">
    <location>
        <begin position="22"/>
        <end position="231"/>
    </location>
</feature>
<dbReference type="EMBL" id="SGXG01000001">
    <property type="protein sequence ID" value="RZS97256.1"/>
    <property type="molecule type" value="Genomic_DNA"/>
</dbReference>
<reference evidence="2 3" key="1">
    <citation type="submission" date="2019-02" db="EMBL/GenBank/DDBJ databases">
        <title>Genomic Encyclopedia of Archaeal and Bacterial Type Strains, Phase II (KMG-II): from individual species to whole genera.</title>
        <authorList>
            <person name="Goeker M."/>
        </authorList>
    </citation>
    <scope>NUCLEOTIDE SEQUENCE [LARGE SCALE GENOMIC DNA]</scope>
    <source>
        <strain evidence="2 3">DSM 21411</strain>
    </source>
</reference>
<proteinExistence type="predicted"/>
<evidence type="ECO:0008006" key="4">
    <source>
        <dbReference type="Google" id="ProtNLM"/>
    </source>
</evidence>
<evidence type="ECO:0000313" key="2">
    <source>
        <dbReference type="EMBL" id="RZS97256.1"/>
    </source>
</evidence>
<accession>A0A4Q7PAF3</accession>
<dbReference type="OrthoDB" id="837033at2"/>
<dbReference type="Proteomes" id="UP000292209">
    <property type="component" value="Unassembled WGS sequence"/>
</dbReference>
<dbReference type="AlphaFoldDB" id="A0A4Q7PAF3"/>
<gene>
    <name evidence="2" type="ORF">BC751_2859</name>
</gene>
<feature type="signal peptide" evidence="1">
    <location>
        <begin position="1"/>
        <end position="21"/>
    </location>
</feature>